<evidence type="ECO:0000313" key="1">
    <source>
        <dbReference type="Proteomes" id="UP001652625"/>
    </source>
</evidence>
<organism evidence="1 2">
    <name type="scientific">Hydra vulgaris</name>
    <name type="common">Hydra</name>
    <name type="synonym">Hydra attenuata</name>
    <dbReference type="NCBI Taxonomy" id="6087"/>
    <lineage>
        <taxon>Eukaryota</taxon>
        <taxon>Metazoa</taxon>
        <taxon>Cnidaria</taxon>
        <taxon>Hydrozoa</taxon>
        <taxon>Hydroidolina</taxon>
        <taxon>Anthoathecata</taxon>
        <taxon>Aplanulata</taxon>
        <taxon>Hydridae</taxon>
        <taxon>Hydra</taxon>
    </lineage>
</organism>
<accession>A0ABM4BT44</accession>
<dbReference type="Gene3D" id="3.40.630.30">
    <property type="match status" value="1"/>
</dbReference>
<reference evidence="2" key="1">
    <citation type="submission" date="2025-08" db="UniProtKB">
        <authorList>
            <consortium name="RefSeq"/>
        </authorList>
    </citation>
    <scope>IDENTIFICATION</scope>
</reference>
<evidence type="ECO:0000313" key="2">
    <source>
        <dbReference type="RefSeq" id="XP_065652322.1"/>
    </source>
</evidence>
<dbReference type="Proteomes" id="UP001652625">
    <property type="component" value="Chromosome 04"/>
</dbReference>
<keyword evidence="1" id="KW-1185">Reference proteome</keyword>
<protein>
    <submittedName>
        <fullName evidence="2">Uncharacterized protein LOC101235185 isoform X2</fullName>
    </submittedName>
</protein>
<dbReference type="GeneID" id="101235185"/>
<dbReference type="RefSeq" id="XP_065652322.1">
    <property type="nucleotide sequence ID" value="XM_065796250.1"/>
</dbReference>
<name>A0ABM4BT44_HYDVU</name>
<sequence length="246" mass="28717">MIFLFISRQIKMLVRSYLRETIDGIIYKNIDCESETINVINMFFGDFTEDVPINKFIISRFGVTTRSLHWEMQLRESIQDGVSIIAIDEKTNNLVGFQINTIIDLKRISETEIEESIYDDEKQFDLFRIINHICTDMADVNHLLLKKIPSLQRIFDSYAIGVSRVFRHKSIAINLLKYSLKIARNVETQCATIFAANPVTEKLACKFNYRKIKSKSWNTFEVDGKKIFADYQNGSENCNNFYLDFN</sequence>
<gene>
    <name evidence="2" type="primary">LOC101235185</name>
</gene>
<proteinExistence type="predicted"/>